<dbReference type="AlphaFoldDB" id="A0A5F5PXJ8"/>
<evidence type="ECO:0000259" key="5">
    <source>
        <dbReference type="Pfam" id="PF09443"/>
    </source>
</evidence>
<dbReference type="GO" id="GO:0070697">
    <property type="term" value="F:activin receptor binding"/>
    <property type="evidence" value="ECO:0000318"/>
    <property type="project" value="GO_Central"/>
</dbReference>
<dbReference type="SUPFAM" id="SSF57196">
    <property type="entry name" value="EGF/Laminin"/>
    <property type="match status" value="1"/>
</dbReference>
<dbReference type="FunFam" id="2.10.25.10:FF:000421">
    <property type="entry name" value="Teratocarcinoma-derived growth factor"/>
    <property type="match status" value="1"/>
</dbReference>
<dbReference type="Ensembl" id="ENSECAT00000014617.3">
    <property type="protein sequence ID" value="ENSECAP00000052984.2"/>
    <property type="gene ID" value="ENSECAG00000014029.3"/>
</dbReference>
<dbReference type="GO" id="GO:0005576">
    <property type="term" value="C:extracellular region"/>
    <property type="evidence" value="ECO:0000318"/>
    <property type="project" value="GO_Central"/>
</dbReference>
<accession>A0A5F5PXJ8</accession>
<evidence type="ECO:0000256" key="4">
    <source>
        <dbReference type="ARBA" id="ARBA00023180"/>
    </source>
</evidence>
<name>A0A5F5PXJ8_HORSE</name>
<dbReference type="GeneTree" id="ENSGT00940000159076"/>
<protein>
    <recommendedName>
        <fullName evidence="5">Cryptic/Cripto CFC domain-containing protein</fullName>
    </recommendedName>
</protein>
<dbReference type="GO" id="GO:0038092">
    <property type="term" value="P:nodal signaling pathway"/>
    <property type="evidence" value="ECO:0000318"/>
    <property type="project" value="GO_Central"/>
</dbReference>
<dbReference type="InParanoid" id="A0A5F5PXJ8"/>
<sequence length="173" mass="19322">VDHRKMEHFSSSVNVIMVISTAFELGLVAGLGHNELACLSQGELVFRADSIWSQEKPSVCRRPFHFVPSTGIQDSKKLNKACCLNGRACMLASFCACPLSFYGRNCERDVIKENCRSVPHGTWLPKKCSMCKCWHGRLRCSPQAFLPGCDGRVMDEHLTASRTPELTVCMQHC</sequence>
<dbReference type="GO" id="GO:0009952">
    <property type="term" value="P:anterior/posterior pattern specification"/>
    <property type="evidence" value="ECO:0000318"/>
    <property type="project" value="GO_Central"/>
</dbReference>
<evidence type="ECO:0000256" key="3">
    <source>
        <dbReference type="ARBA" id="ARBA00023157"/>
    </source>
</evidence>
<evidence type="ECO:0000313" key="6">
    <source>
        <dbReference type="Ensembl" id="ENSECAP00000052984.2"/>
    </source>
</evidence>
<keyword evidence="4" id="KW-0325">Glycoprotein</keyword>
<dbReference type="Pfam" id="PF09443">
    <property type="entry name" value="CFC"/>
    <property type="match status" value="1"/>
</dbReference>
<feature type="domain" description="Cryptic/Cripto CFC" evidence="5">
    <location>
        <begin position="115"/>
        <end position="149"/>
    </location>
</feature>
<organism evidence="6 7">
    <name type="scientific">Equus caballus</name>
    <name type="common">Horse</name>
    <dbReference type="NCBI Taxonomy" id="9796"/>
    <lineage>
        <taxon>Eukaryota</taxon>
        <taxon>Metazoa</taxon>
        <taxon>Chordata</taxon>
        <taxon>Craniata</taxon>
        <taxon>Vertebrata</taxon>
        <taxon>Euteleostomi</taxon>
        <taxon>Mammalia</taxon>
        <taxon>Eutheria</taxon>
        <taxon>Laurasiatheria</taxon>
        <taxon>Perissodactyla</taxon>
        <taxon>Equidae</taxon>
        <taxon>Equus</taxon>
    </lineage>
</organism>
<gene>
    <name evidence="6" type="primary">LOC100064376</name>
</gene>
<comment type="similarity">
    <text evidence="1">Belongs to the EGF-CFC (Cripto-1/FRL1/Cryptic) family.</text>
</comment>
<reference evidence="6" key="3">
    <citation type="submission" date="2025-09" db="UniProtKB">
        <authorList>
            <consortium name="Ensembl"/>
        </authorList>
    </citation>
    <scope>IDENTIFICATION</scope>
    <source>
        <strain evidence="6">Thoroughbred</strain>
    </source>
</reference>
<keyword evidence="2" id="KW-0245">EGF-like domain</keyword>
<reference evidence="6 7" key="1">
    <citation type="journal article" date="2009" name="Science">
        <title>Genome sequence, comparative analysis, and population genetics of the domestic horse.</title>
        <authorList>
            <consortium name="Broad Institute Genome Sequencing Platform"/>
            <consortium name="Broad Institute Whole Genome Assembly Team"/>
            <person name="Wade C.M."/>
            <person name="Giulotto E."/>
            <person name="Sigurdsson S."/>
            <person name="Zoli M."/>
            <person name="Gnerre S."/>
            <person name="Imsland F."/>
            <person name="Lear T.L."/>
            <person name="Adelson D.L."/>
            <person name="Bailey E."/>
            <person name="Bellone R.R."/>
            <person name="Bloecker H."/>
            <person name="Distl O."/>
            <person name="Edgar R.C."/>
            <person name="Garber M."/>
            <person name="Leeb T."/>
            <person name="Mauceli E."/>
            <person name="MacLeod J.N."/>
            <person name="Penedo M.C.T."/>
            <person name="Raison J.M."/>
            <person name="Sharpe T."/>
            <person name="Vogel J."/>
            <person name="Andersson L."/>
            <person name="Antczak D.F."/>
            <person name="Biagi T."/>
            <person name="Binns M.M."/>
            <person name="Chowdhary B.P."/>
            <person name="Coleman S.J."/>
            <person name="Della Valle G."/>
            <person name="Fryc S."/>
            <person name="Guerin G."/>
            <person name="Hasegawa T."/>
            <person name="Hill E.W."/>
            <person name="Jurka J."/>
            <person name="Kiialainen A."/>
            <person name="Lindgren G."/>
            <person name="Liu J."/>
            <person name="Magnani E."/>
            <person name="Mickelson J.R."/>
            <person name="Murray J."/>
            <person name="Nergadze S.G."/>
            <person name="Onofrio R."/>
            <person name="Pedroni S."/>
            <person name="Piras M.F."/>
            <person name="Raudsepp T."/>
            <person name="Rocchi M."/>
            <person name="Roeed K.H."/>
            <person name="Ryder O.A."/>
            <person name="Searle S."/>
            <person name="Skow L."/>
            <person name="Swinburne J.E."/>
            <person name="Syvaenen A.C."/>
            <person name="Tozaki T."/>
            <person name="Valberg S.J."/>
            <person name="Vaudin M."/>
            <person name="White J.R."/>
            <person name="Zody M.C."/>
            <person name="Lander E.S."/>
            <person name="Lindblad-Toh K."/>
        </authorList>
    </citation>
    <scope>NUCLEOTIDE SEQUENCE [LARGE SCALE GENOMIC DNA]</scope>
    <source>
        <strain evidence="6 7">Thoroughbred</strain>
    </source>
</reference>
<dbReference type="GO" id="GO:0038100">
    <property type="term" value="F:nodal binding"/>
    <property type="evidence" value="ECO:0000318"/>
    <property type="project" value="GO_Central"/>
</dbReference>
<keyword evidence="7" id="KW-1185">Reference proteome</keyword>
<dbReference type="GO" id="GO:0001568">
    <property type="term" value="P:blood vessel development"/>
    <property type="evidence" value="ECO:0000318"/>
    <property type="project" value="GO_Central"/>
</dbReference>
<dbReference type="Proteomes" id="UP000002281">
    <property type="component" value="Chromosome 17"/>
</dbReference>
<dbReference type="InterPro" id="IPR019011">
    <property type="entry name" value="Cryptic/Cripto_CFC-dom"/>
</dbReference>
<dbReference type="PaxDb" id="9796-ENSECAP00000052984"/>
<evidence type="ECO:0000256" key="2">
    <source>
        <dbReference type="ARBA" id="ARBA00022536"/>
    </source>
</evidence>
<dbReference type="STRING" id="9796.ENSECAP00000052984"/>
<evidence type="ECO:0000256" key="1">
    <source>
        <dbReference type="ARBA" id="ARBA00007384"/>
    </source>
</evidence>
<dbReference type="GO" id="GO:0007368">
    <property type="term" value="P:determination of left/right symmetry"/>
    <property type="evidence" value="ECO:0000318"/>
    <property type="project" value="GO_Central"/>
</dbReference>
<dbReference type="GO" id="GO:0009986">
    <property type="term" value="C:cell surface"/>
    <property type="evidence" value="ECO:0000318"/>
    <property type="project" value="GO_Central"/>
</dbReference>
<dbReference type="GO" id="GO:0007507">
    <property type="term" value="P:heart development"/>
    <property type="evidence" value="ECO:0000318"/>
    <property type="project" value="GO_Central"/>
</dbReference>
<evidence type="ECO:0000313" key="7">
    <source>
        <dbReference type="Proteomes" id="UP000002281"/>
    </source>
</evidence>
<proteinExistence type="inferred from homology"/>
<keyword evidence="3" id="KW-1015">Disulfide bond</keyword>
<reference evidence="6" key="2">
    <citation type="submission" date="2025-08" db="UniProtKB">
        <authorList>
            <consortium name="Ensembl"/>
        </authorList>
    </citation>
    <scope>IDENTIFICATION</scope>
    <source>
        <strain evidence="6">Thoroughbred</strain>
    </source>
</reference>